<evidence type="ECO:0000256" key="1">
    <source>
        <dbReference type="ARBA" id="ARBA00023015"/>
    </source>
</evidence>
<organism evidence="6 7">
    <name type="scientific">Chitinivorax tropicus</name>
    <dbReference type="NCBI Taxonomy" id="714531"/>
    <lineage>
        <taxon>Bacteria</taxon>
        <taxon>Pseudomonadati</taxon>
        <taxon>Pseudomonadota</taxon>
        <taxon>Betaproteobacteria</taxon>
        <taxon>Chitinivorax</taxon>
    </lineage>
</organism>
<dbReference type="InterPro" id="IPR026282">
    <property type="entry name" value="MJ1563"/>
</dbReference>
<keyword evidence="2 4" id="KW-0238">DNA-binding</keyword>
<dbReference type="Gene3D" id="1.10.10.10">
    <property type="entry name" value="Winged helix-like DNA-binding domain superfamily/Winged helix DNA-binding domain"/>
    <property type="match status" value="1"/>
</dbReference>
<sequence>MNLTPLIQSFVLHFGEMGSRWGINRTVGQIYALLFVSHRPLNADEIAEALGFSRSNVSMGLKELESWRLTKPQHQPGDRREYFTAPDDVWAIFRTLAEERRKREVDPTLSMLRAALMETPATDEERHAQERMREMHALIEQVTNWFTDVQRLEADTLVQLMNLGSKVQKVLELKDKFTLFAGGRAQGGDAD</sequence>
<dbReference type="InterPro" id="IPR052362">
    <property type="entry name" value="HTH-GbsR_regulator"/>
</dbReference>
<accession>A0A840MI92</accession>
<dbReference type="RefSeq" id="WP_184037541.1">
    <property type="nucleotide sequence ID" value="NZ_JACHHY010000008.1"/>
</dbReference>
<keyword evidence="7" id="KW-1185">Reference proteome</keyword>
<evidence type="ECO:0000256" key="2">
    <source>
        <dbReference type="ARBA" id="ARBA00023125"/>
    </source>
</evidence>
<proteinExistence type="inferred from homology"/>
<dbReference type="InterPro" id="IPR011991">
    <property type="entry name" value="ArsR-like_HTH"/>
</dbReference>
<comment type="caution">
    <text evidence="6">The sequence shown here is derived from an EMBL/GenBank/DDBJ whole genome shotgun (WGS) entry which is preliminary data.</text>
</comment>
<evidence type="ECO:0000256" key="4">
    <source>
        <dbReference type="PIRNR" id="PIRNR006707"/>
    </source>
</evidence>
<keyword evidence="1 4" id="KW-0805">Transcription regulation</keyword>
<dbReference type="PANTHER" id="PTHR38465:SF1">
    <property type="entry name" value="HTH-TYPE TRANSCRIPTIONAL REGULATOR MJ1563-RELATED"/>
    <property type="match status" value="1"/>
</dbReference>
<dbReference type="InterPro" id="IPR036390">
    <property type="entry name" value="WH_DNA-bd_sf"/>
</dbReference>
<comment type="similarity">
    <text evidence="4">Belongs to the GbsR family.</text>
</comment>
<evidence type="ECO:0000313" key="6">
    <source>
        <dbReference type="EMBL" id="MBB5018368.1"/>
    </source>
</evidence>
<dbReference type="Pfam" id="PF12802">
    <property type="entry name" value="MarR_2"/>
    <property type="match status" value="1"/>
</dbReference>
<feature type="domain" description="HTH marR-type" evidence="5">
    <location>
        <begin position="22"/>
        <end position="81"/>
    </location>
</feature>
<dbReference type="Proteomes" id="UP000575898">
    <property type="component" value="Unassembled WGS sequence"/>
</dbReference>
<dbReference type="InterPro" id="IPR036388">
    <property type="entry name" value="WH-like_DNA-bd_sf"/>
</dbReference>
<protein>
    <recommendedName>
        <fullName evidence="4">HTH-type transcriptional regulator</fullName>
    </recommendedName>
</protein>
<dbReference type="GO" id="GO:0003700">
    <property type="term" value="F:DNA-binding transcription factor activity"/>
    <property type="evidence" value="ECO:0007669"/>
    <property type="project" value="InterPro"/>
</dbReference>
<gene>
    <name evidence="6" type="ORF">HNQ59_001656</name>
</gene>
<dbReference type="AlphaFoldDB" id="A0A840MI92"/>
<name>A0A840MI92_9PROT</name>
<dbReference type="GO" id="GO:0003677">
    <property type="term" value="F:DNA binding"/>
    <property type="evidence" value="ECO:0007669"/>
    <property type="project" value="UniProtKB-UniRule"/>
</dbReference>
<dbReference type="EMBL" id="JACHHY010000008">
    <property type="protein sequence ID" value="MBB5018368.1"/>
    <property type="molecule type" value="Genomic_DNA"/>
</dbReference>
<dbReference type="SUPFAM" id="SSF46785">
    <property type="entry name" value="Winged helix' DNA-binding domain"/>
    <property type="match status" value="1"/>
</dbReference>
<keyword evidence="3 4" id="KW-0804">Transcription</keyword>
<dbReference type="InterPro" id="IPR000835">
    <property type="entry name" value="HTH_MarR-typ"/>
</dbReference>
<evidence type="ECO:0000313" key="7">
    <source>
        <dbReference type="Proteomes" id="UP000575898"/>
    </source>
</evidence>
<dbReference type="CDD" id="cd00090">
    <property type="entry name" value="HTH_ARSR"/>
    <property type="match status" value="1"/>
</dbReference>
<evidence type="ECO:0000259" key="5">
    <source>
        <dbReference type="Pfam" id="PF12802"/>
    </source>
</evidence>
<reference evidence="6 7" key="1">
    <citation type="submission" date="2020-08" db="EMBL/GenBank/DDBJ databases">
        <title>Genomic Encyclopedia of Type Strains, Phase IV (KMG-IV): sequencing the most valuable type-strain genomes for metagenomic binning, comparative biology and taxonomic classification.</title>
        <authorList>
            <person name="Goeker M."/>
        </authorList>
    </citation>
    <scope>NUCLEOTIDE SEQUENCE [LARGE SCALE GENOMIC DNA]</scope>
    <source>
        <strain evidence="6 7">DSM 27165</strain>
    </source>
</reference>
<dbReference type="PIRSF" id="PIRSF006707">
    <property type="entry name" value="MJ1563"/>
    <property type="match status" value="1"/>
</dbReference>
<evidence type="ECO:0000256" key="3">
    <source>
        <dbReference type="ARBA" id="ARBA00023163"/>
    </source>
</evidence>
<dbReference type="PANTHER" id="PTHR38465">
    <property type="entry name" value="HTH-TYPE TRANSCRIPTIONAL REGULATOR MJ1563-RELATED"/>
    <property type="match status" value="1"/>
</dbReference>